<feature type="domain" description="Fibronectin type-III" evidence="2">
    <location>
        <begin position="689"/>
        <end position="777"/>
    </location>
</feature>
<dbReference type="InterPro" id="IPR013783">
    <property type="entry name" value="Ig-like_fold"/>
</dbReference>
<gene>
    <name evidence="3" type="ORF">F5984_18590</name>
</gene>
<keyword evidence="1" id="KW-0677">Repeat</keyword>
<dbReference type="PANTHER" id="PTHR46708">
    <property type="entry name" value="TENASCIN"/>
    <property type="match status" value="1"/>
</dbReference>
<feature type="domain" description="Fibronectin type-III" evidence="2">
    <location>
        <begin position="594"/>
        <end position="688"/>
    </location>
</feature>
<dbReference type="RefSeq" id="WP_152125731.1">
    <property type="nucleotide sequence ID" value="NZ_WELI01000008.1"/>
</dbReference>
<dbReference type="EMBL" id="WELI01000008">
    <property type="protein sequence ID" value="KAB7728381.1"/>
    <property type="molecule type" value="Genomic_DNA"/>
</dbReference>
<name>A0A7J5TXT3_9BACT</name>
<dbReference type="PANTHER" id="PTHR46708:SF2">
    <property type="entry name" value="FIBRONECTIN TYPE-III DOMAIN-CONTAINING PROTEIN"/>
    <property type="match status" value="1"/>
</dbReference>
<evidence type="ECO:0000313" key="4">
    <source>
        <dbReference type="Proteomes" id="UP000488299"/>
    </source>
</evidence>
<feature type="domain" description="Fibronectin type-III" evidence="2">
    <location>
        <begin position="503"/>
        <end position="591"/>
    </location>
</feature>
<dbReference type="Gene3D" id="2.60.40.10">
    <property type="entry name" value="Immunoglobulins"/>
    <property type="match status" value="13"/>
</dbReference>
<feature type="domain" description="Fibronectin type-III" evidence="2">
    <location>
        <begin position="1047"/>
        <end position="1134"/>
    </location>
</feature>
<dbReference type="InterPro" id="IPR036116">
    <property type="entry name" value="FN3_sf"/>
</dbReference>
<dbReference type="InterPro" id="IPR003961">
    <property type="entry name" value="FN3_dom"/>
</dbReference>
<dbReference type="InterPro" id="IPR050991">
    <property type="entry name" value="ECM_Regulatory_Proteins"/>
</dbReference>
<evidence type="ECO:0000313" key="3">
    <source>
        <dbReference type="EMBL" id="KAB7728381.1"/>
    </source>
</evidence>
<feature type="domain" description="Fibronectin type-III" evidence="2">
    <location>
        <begin position="62"/>
        <end position="152"/>
    </location>
</feature>
<dbReference type="Pfam" id="PF00041">
    <property type="entry name" value="fn3"/>
    <property type="match status" value="5"/>
</dbReference>
<feature type="domain" description="Fibronectin type-III" evidence="2">
    <location>
        <begin position="1"/>
        <end position="61"/>
    </location>
</feature>
<protein>
    <recommendedName>
        <fullName evidence="2">Fibronectin type-III domain-containing protein</fullName>
    </recommendedName>
</protein>
<dbReference type="Proteomes" id="UP000488299">
    <property type="component" value="Unassembled WGS sequence"/>
</dbReference>
<feature type="domain" description="Fibronectin type-III" evidence="2">
    <location>
        <begin position="782"/>
        <end position="872"/>
    </location>
</feature>
<dbReference type="CDD" id="cd00063">
    <property type="entry name" value="FN3"/>
    <property type="match status" value="10"/>
</dbReference>
<feature type="domain" description="Fibronectin type-III" evidence="2">
    <location>
        <begin position="413"/>
        <end position="502"/>
    </location>
</feature>
<dbReference type="SMART" id="SM00060">
    <property type="entry name" value="FN3"/>
    <property type="match status" value="12"/>
</dbReference>
<feature type="domain" description="Fibronectin type-III" evidence="2">
    <location>
        <begin position="1143"/>
        <end position="1231"/>
    </location>
</feature>
<organism evidence="3 4">
    <name type="scientific">Rudanella paleaurantiibacter</name>
    <dbReference type="NCBI Taxonomy" id="2614655"/>
    <lineage>
        <taxon>Bacteria</taxon>
        <taxon>Pseudomonadati</taxon>
        <taxon>Bacteroidota</taxon>
        <taxon>Cytophagia</taxon>
        <taxon>Cytophagales</taxon>
        <taxon>Cytophagaceae</taxon>
        <taxon>Rudanella</taxon>
    </lineage>
</organism>
<feature type="domain" description="Fibronectin type-III" evidence="2">
    <location>
        <begin position="241"/>
        <end position="329"/>
    </location>
</feature>
<reference evidence="3 4" key="1">
    <citation type="submission" date="2019-10" db="EMBL/GenBank/DDBJ databases">
        <title>Rudanella paleaurantiibacter sp. nov., isolated from sludge.</title>
        <authorList>
            <person name="Xu S.Q."/>
        </authorList>
    </citation>
    <scope>NUCLEOTIDE SEQUENCE [LARGE SCALE GENOMIC DNA]</scope>
    <source>
        <strain evidence="3 4">HX-22-17</strain>
    </source>
</reference>
<evidence type="ECO:0000259" key="2">
    <source>
        <dbReference type="PROSITE" id="PS50853"/>
    </source>
</evidence>
<accession>A0A7J5TXT3</accession>
<dbReference type="SUPFAM" id="SSF49265">
    <property type="entry name" value="Fibronectin type III"/>
    <property type="match status" value="7"/>
</dbReference>
<comment type="caution">
    <text evidence="3">The sequence shown here is derived from an EMBL/GenBank/DDBJ whole genome shotgun (WGS) entry which is preliminary data.</text>
</comment>
<dbReference type="PROSITE" id="PS50853">
    <property type="entry name" value="FN3"/>
    <property type="match status" value="10"/>
</dbReference>
<evidence type="ECO:0000256" key="1">
    <source>
        <dbReference type="ARBA" id="ARBA00022737"/>
    </source>
</evidence>
<proteinExistence type="predicted"/>
<keyword evidence="4" id="KW-1185">Reference proteome</keyword>
<sequence length="1298" mass="142231">MQWRALGAADWQTVRTIANGSGYQVLDLANNTTYEWRVRLICAPDQVGDWSAVSTFRTICPKPTELTVPEIGTNQALVQWLGATAQTDYVLEWRRVGDQGWKEEYVTSSGYADFLLTGLTNQATYEWRVQGVCTDGGRSEVVNGPSFTTKCPLPKQLYVEVVTPLQARVRWANSEDDARFDLRWKASSSTTWTEINDLNTTAYVFTSLSVGSSYDWQVRRHCPDGSRTAFVSGPTIVVNCTASNVTVSAVTPTAARVQWSTPVGFTGTYNFEWSEGGSSFTLIPGLNTTSYALTNLQPNKTYQVRVSTVCAPGIVGTNSTSFMTTCAPPVISYAPTGPTWVTPHWTIPDQSTPHELQWRPLGASDWNTLANLPSGIHTLEDLTPGQSYELRVRRQCTPDVYTDYSAIRVVIPGCMPPTTAVAQVSGTEAEITWGTGSTGLYELQWRPQGTESFSTVTGLSTARYTLTNLQPNTTYEWRLGSVCAANIPPTSYLTRTFSTSCPVPQNVLATVMTGALGTVGLNWTGALNASYRVERQALGDSDWVIVPNLPTQPSVSFTDLAPNKTYQFRVTTVCPNAGESSPVVSNTVALPCPIPTYAYSARQTATSVWLQLPPSGNVNISGYEVRWRSTYGEPAEWQSRSASTDGLFYLSDLTTNSSYEYQVRTVCGAVGSSAYSASRTLYVGCQKPTISSPTPTPIINGSAALQWIPRSTVGTFEIQYRKLGELPWATISTTQSGSYTLTNTTPNTMYEWRVRGMCTDGQWSEYSDPQTLSPPDYARSRHVVNRKEDLLNQTTAKLSWEGRGDGISSFEIRIRPALTTSWGEPMPVSSQSLVLTNLQPGMSYNWQIRWVSASGERGPWEYTEFFAMICPRFSFSRVSPAGANSFTLQPYNTDSWNEPTAGLLRYRTGSDDWQTVPINSLTMVLTGLQPSSTYQYQTQRLCASGDRSEWTESTEMTAACQASVEALVLNPTLVRFSVLNPQTLPVSVQVRRLGTSVWESISLNTNSYDKAGLQPGTVYEWRVLRTCYPPGLTNFAVPQQFVTRCPVPPAPALIARTATSADVRWPADQGAMTVQWRKVGQTDWQTASGVQSPYLATGLLPGQGYQFRLRSLCADGLTNSGISAETYFQATCPAGAYYGTNGVVTAPAAQSVTSNSVQIVWSGKTPGSDVSFTLRWRPFGQLAWNETSISTPLYELTNLTGNTTYEWQIMGDCGTGGQTAADRATFRTLPDRSGFYTILPGDWTDPGIWSGAALPTSTDRTQIRHVVTVLPYLPAQSQAIQFDNGGGMKLKGKVVMGQ</sequence>